<evidence type="ECO:0000313" key="1">
    <source>
        <dbReference type="EMBL" id="KTB34315.1"/>
    </source>
</evidence>
<comment type="caution">
    <text evidence="1">The sequence shown here is derived from an EMBL/GenBank/DDBJ whole genome shotgun (WGS) entry which is preliminary data.</text>
</comment>
<evidence type="ECO:0000313" key="2">
    <source>
        <dbReference type="Proteomes" id="UP000054988"/>
    </source>
</evidence>
<reference evidence="1 2" key="1">
    <citation type="submission" date="2015-12" db="EMBL/GenBank/DDBJ databases">
        <title>Draft genome sequence of Moniliophthora roreri, the causal agent of frosty pod rot of cacao.</title>
        <authorList>
            <person name="Aime M.C."/>
            <person name="Diaz-Valderrama J.R."/>
            <person name="Kijpornyongpan T."/>
            <person name="Phillips-Mora W."/>
        </authorList>
    </citation>
    <scope>NUCLEOTIDE SEQUENCE [LARGE SCALE GENOMIC DNA]</scope>
    <source>
        <strain evidence="1 2">MCA 2952</strain>
    </source>
</reference>
<accession>A0A0W0FDB3</accession>
<sequence length="120" mass="12751">MFWGARLGCTTLTANRTGIKATVKEIDLRQRVVVFGDGEAVDVRENAADAMDNTRGGVQSLTTSTGISGATIWIINPGSLAGGMRSSSDSASDIWHSRFSPPVLRMESIIASTTYNAISE</sequence>
<proteinExistence type="predicted"/>
<protein>
    <submittedName>
        <fullName evidence="1">Uncharacterized protein</fullName>
    </submittedName>
</protein>
<dbReference type="EMBL" id="LATX01002091">
    <property type="protein sequence ID" value="KTB34315.1"/>
    <property type="molecule type" value="Genomic_DNA"/>
</dbReference>
<dbReference type="AlphaFoldDB" id="A0A0W0FDB3"/>
<gene>
    <name evidence="1" type="ORF">WG66_13107</name>
</gene>
<name>A0A0W0FDB3_MONRR</name>
<dbReference type="Proteomes" id="UP000054988">
    <property type="component" value="Unassembled WGS sequence"/>
</dbReference>
<organism evidence="1 2">
    <name type="scientific">Moniliophthora roreri</name>
    <name type="common">Frosty pod rot fungus</name>
    <name type="synonym">Monilia roreri</name>
    <dbReference type="NCBI Taxonomy" id="221103"/>
    <lineage>
        <taxon>Eukaryota</taxon>
        <taxon>Fungi</taxon>
        <taxon>Dikarya</taxon>
        <taxon>Basidiomycota</taxon>
        <taxon>Agaricomycotina</taxon>
        <taxon>Agaricomycetes</taxon>
        <taxon>Agaricomycetidae</taxon>
        <taxon>Agaricales</taxon>
        <taxon>Marasmiineae</taxon>
        <taxon>Marasmiaceae</taxon>
        <taxon>Moniliophthora</taxon>
    </lineage>
</organism>